<dbReference type="Proteomes" id="UP001642360">
    <property type="component" value="Unassembled WGS sequence"/>
</dbReference>
<evidence type="ECO:0000259" key="2">
    <source>
        <dbReference type="Pfam" id="PF00112"/>
    </source>
</evidence>
<dbReference type="InterPro" id="IPR013128">
    <property type="entry name" value="Peptidase_C1A"/>
</dbReference>
<comment type="similarity">
    <text evidence="1">Belongs to the peptidase C1 family.</text>
</comment>
<gene>
    <name evidence="3" type="ORF">ILEXP_LOCUS39097</name>
</gene>
<organism evidence="3 4">
    <name type="scientific">Ilex paraguariensis</name>
    <name type="common">yerba mate</name>
    <dbReference type="NCBI Taxonomy" id="185542"/>
    <lineage>
        <taxon>Eukaryota</taxon>
        <taxon>Viridiplantae</taxon>
        <taxon>Streptophyta</taxon>
        <taxon>Embryophyta</taxon>
        <taxon>Tracheophyta</taxon>
        <taxon>Spermatophyta</taxon>
        <taxon>Magnoliopsida</taxon>
        <taxon>eudicotyledons</taxon>
        <taxon>Gunneridae</taxon>
        <taxon>Pentapetalae</taxon>
        <taxon>asterids</taxon>
        <taxon>campanulids</taxon>
        <taxon>Aquifoliales</taxon>
        <taxon>Aquifoliaceae</taxon>
        <taxon>Ilex</taxon>
    </lineage>
</organism>
<proteinExistence type="inferred from homology"/>
<dbReference type="EMBL" id="CAUOFW020005335">
    <property type="protein sequence ID" value="CAK9169628.1"/>
    <property type="molecule type" value="Genomic_DNA"/>
</dbReference>
<dbReference type="InterPro" id="IPR000668">
    <property type="entry name" value="Peptidase_C1A_C"/>
</dbReference>
<evidence type="ECO:0000313" key="4">
    <source>
        <dbReference type="Proteomes" id="UP001642360"/>
    </source>
</evidence>
<dbReference type="Gene3D" id="3.90.70.10">
    <property type="entry name" value="Cysteine proteinases"/>
    <property type="match status" value="1"/>
</dbReference>
<accession>A0ABC8TJM5</accession>
<dbReference type="InterPro" id="IPR038765">
    <property type="entry name" value="Papain-like_cys_pep_sf"/>
</dbReference>
<dbReference type="Pfam" id="PF00112">
    <property type="entry name" value="Peptidase_C1"/>
    <property type="match status" value="1"/>
</dbReference>
<name>A0ABC8TJM5_9AQUA</name>
<keyword evidence="4" id="KW-1185">Reference proteome</keyword>
<dbReference type="AlphaFoldDB" id="A0ABC8TJM5"/>
<comment type="caution">
    <text evidence="3">The sequence shown here is derived from an EMBL/GenBank/DDBJ whole genome shotgun (WGS) entry which is preliminary data.</text>
</comment>
<feature type="non-terminal residue" evidence="3">
    <location>
        <position position="1"/>
    </location>
</feature>
<feature type="domain" description="Peptidase C1A papain C-terminal" evidence="2">
    <location>
        <begin position="1"/>
        <end position="71"/>
    </location>
</feature>
<reference evidence="3 4" key="1">
    <citation type="submission" date="2024-02" db="EMBL/GenBank/DDBJ databases">
        <authorList>
            <person name="Vignale AGUSTIN F."/>
            <person name="Sosa J E."/>
            <person name="Modenutti C."/>
        </authorList>
    </citation>
    <scope>NUCLEOTIDE SEQUENCE [LARGE SCALE GENOMIC DNA]</scope>
</reference>
<dbReference type="PANTHER" id="PTHR12411">
    <property type="entry name" value="CYSTEINE PROTEASE FAMILY C1-RELATED"/>
    <property type="match status" value="1"/>
</dbReference>
<dbReference type="SUPFAM" id="SSF54001">
    <property type="entry name" value="Cysteine proteinases"/>
    <property type="match status" value="1"/>
</dbReference>
<evidence type="ECO:0000313" key="3">
    <source>
        <dbReference type="EMBL" id="CAK9169628.1"/>
    </source>
</evidence>
<evidence type="ECO:0000256" key="1">
    <source>
        <dbReference type="ARBA" id="ARBA00008455"/>
    </source>
</evidence>
<protein>
    <recommendedName>
        <fullName evidence="2">Peptidase C1A papain C-terminal domain-containing protein</fullName>
    </recommendedName>
</protein>
<sequence length="119" mass="13108">SCWAFSTVTAVEGINQIVTGDLTVLLEQELVECENSYNQGYNGGLMDYAFQFIINNGGIESKEDYPYREVFLTPVVLKECRRIVADSEEGQQCLMSIGIYGVLKDKGMMAPPGLQGGKI</sequence>